<dbReference type="AlphaFoldDB" id="T0MJS5"/>
<protein>
    <submittedName>
        <fullName evidence="1">Uncharacterized protein</fullName>
    </submittedName>
</protein>
<sequence length="286" mass="33841">MDLIYCFINKLGDDKLKVYILSNISSIIEINQDCFILNLEDFYFKNRNYKCTSSIIKVLDLIIDKSKLINIYKSIIDETSLYKDEHRNIILENSFKVINTFELDIIKKIFSNNNQYKDSIKDNHIKKDSNIDNTYINKDSIKDNHNKKDSNINNTYINIIQSTYTNNLAYYSLLLLHKLNDTNIKKFIYKNIFKIFNYEEFPSIIKSIYEQEKDDEFIIKIFYYSLVVNKDFTIFVLNIINDNKITIDNSICSLHYSGVVRNSIDRVVVANPFDNVQLDLYEGIYN</sequence>
<evidence type="ECO:0000313" key="2">
    <source>
        <dbReference type="Proteomes" id="UP000053780"/>
    </source>
</evidence>
<dbReference type="OrthoDB" id="2189352at2759"/>
<name>T0MJS5_9MICR</name>
<organism evidence="1 2">
    <name type="scientific">Vairimorpha apis BRL 01</name>
    <dbReference type="NCBI Taxonomy" id="1037528"/>
    <lineage>
        <taxon>Eukaryota</taxon>
        <taxon>Fungi</taxon>
        <taxon>Fungi incertae sedis</taxon>
        <taxon>Microsporidia</taxon>
        <taxon>Nosematidae</taxon>
        <taxon>Vairimorpha</taxon>
    </lineage>
</organism>
<dbReference type="VEuPathDB" id="MicrosporidiaDB:NAPIS_ORF01196"/>
<evidence type="ECO:0000313" key="1">
    <source>
        <dbReference type="EMBL" id="EQB61215.1"/>
    </source>
</evidence>
<reference evidence="1 2" key="1">
    <citation type="journal article" date="2013" name="BMC Genomics">
        <title>Genome sequencing and comparative genomics of honey bee microsporidia, Nosema apis reveal novel insights into host-parasite interactions.</title>
        <authorList>
            <person name="Chen Yp."/>
            <person name="Pettis J.S."/>
            <person name="Zhao Y."/>
            <person name="Liu X."/>
            <person name="Tallon L.J."/>
            <person name="Sadzewicz L.D."/>
            <person name="Li R."/>
            <person name="Zheng H."/>
            <person name="Huang S."/>
            <person name="Zhang X."/>
            <person name="Hamilton M.C."/>
            <person name="Pernal S.F."/>
            <person name="Melathopoulos A.P."/>
            <person name="Yan X."/>
            <person name="Evans J.D."/>
        </authorList>
    </citation>
    <scope>NUCLEOTIDE SEQUENCE [LARGE SCALE GENOMIC DNA]</scope>
    <source>
        <strain evidence="1 2">BRL 01</strain>
    </source>
</reference>
<accession>T0MJS5</accession>
<dbReference type="EMBL" id="KE647164">
    <property type="protein sequence ID" value="EQB61215.1"/>
    <property type="molecule type" value="Genomic_DNA"/>
</dbReference>
<dbReference type="HOGENOM" id="CLU_973485_0_0_1"/>
<keyword evidence="2" id="KW-1185">Reference proteome</keyword>
<gene>
    <name evidence="1" type="ORF">NAPIS_ORF01196</name>
</gene>
<dbReference type="Proteomes" id="UP000053780">
    <property type="component" value="Unassembled WGS sequence"/>
</dbReference>
<proteinExistence type="predicted"/>